<evidence type="ECO:0008006" key="17">
    <source>
        <dbReference type="Google" id="ProtNLM"/>
    </source>
</evidence>
<gene>
    <name evidence="10" type="ORF">BYL167_LOCUS5610</name>
    <name evidence="6" type="ORF">CJN711_LOCUS21490</name>
    <name evidence="13" type="ORF">GIL414_LOCUS23275</name>
    <name evidence="5" type="ORF">KQP761_LOCUS8517</name>
    <name evidence="9" type="ORF">MBJ925_LOCUS26591</name>
    <name evidence="11" type="ORF">OVN521_LOCUS12797</name>
    <name evidence="14" type="ORF">SMN809_LOCUS28781</name>
    <name evidence="12" type="ORF">UXM345_LOCUS28123</name>
    <name evidence="7" type="ORF">WKI299_LOCUS402</name>
    <name evidence="8" type="ORF">XDN619_LOCUS7548</name>
</gene>
<dbReference type="Proteomes" id="UP000663866">
    <property type="component" value="Unassembled WGS sequence"/>
</dbReference>
<dbReference type="EMBL" id="CAJNRG010002254">
    <property type="protein sequence ID" value="CAF2045456.1"/>
    <property type="molecule type" value="Genomic_DNA"/>
</dbReference>
<keyword evidence="2" id="KW-0479">Metal-binding</keyword>
<dbReference type="EMBL" id="CAJNOV010010122">
    <property type="protein sequence ID" value="CAF1391728.1"/>
    <property type="molecule type" value="Genomic_DNA"/>
</dbReference>
<dbReference type="Proteomes" id="UP000681720">
    <property type="component" value="Unassembled WGS sequence"/>
</dbReference>
<dbReference type="InterPro" id="IPR023214">
    <property type="entry name" value="HAD_sf"/>
</dbReference>
<dbReference type="Proteomes" id="UP000663834">
    <property type="component" value="Unassembled WGS sequence"/>
</dbReference>
<organism evidence="9 15">
    <name type="scientific">Rotaria magnacalcarata</name>
    <dbReference type="NCBI Taxonomy" id="392030"/>
    <lineage>
        <taxon>Eukaryota</taxon>
        <taxon>Metazoa</taxon>
        <taxon>Spiralia</taxon>
        <taxon>Gnathifera</taxon>
        <taxon>Rotifera</taxon>
        <taxon>Eurotatoria</taxon>
        <taxon>Bdelloidea</taxon>
        <taxon>Philodinida</taxon>
        <taxon>Philodinidae</taxon>
        <taxon>Rotaria</taxon>
    </lineage>
</organism>
<dbReference type="OrthoDB" id="6503940at2759"/>
<dbReference type="Proteomes" id="UP000663855">
    <property type="component" value="Unassembled WGS sequence"/>
</dbReference>
<dbReference type="Proteomes" id="UP000663842">
    <property type="component" value="Unassembled WGS sequence"/>
</dbReference>
<dbReference type="EMBL" id="CAJOBH010001296">
    <property type="protein sequence ID" value="CAF3846593.1"/>
    <property type="molecule type" value="Genomic_DNA"/>
</dbReference>
<dbReference type="Proteomes" id="UP000663887">
    <property type="component" value="Unassembled WGS sequence"/>
</dbReference>
<evidence type="ECO:0000313" key="10">
    <source>
        <dbReference type="EMBL" id="CAF3846593.1"/>
    </source>
</evidence>
<reference evidence="9" key="1">
    <citation type="submission" date="2021-02" db="EMBL/GenBank/DDBJ databases">
        <authorList>
            <person name="Nowell W R."/>
        </authorList>
    </citation>
    <scope>NUCLEOTIDE SEQUENCE</scope>
</reference>
<dbReference type="InterPro" id="IPR008380">
    <property type="entry name" value="HAD-SF_hydro_IG_5-nucl"/>
</dbReference>
<dbReference type="Pfam" id="PF05761">
    <property type="entry name" value="5_nucleotid"/>
    <property type="match status" value="1"/>
</dbReference>
<evidence type="ECO:0000313" key="6">
    <source>
        <dbReference type="EMBL" id="CAF1391728.1"/>
    </source>
</evidence>
<proteinExistence type="inferred from homology"/>
<accession>A0A816VIT2</accession>
<protein>
    <recommendedName>
        <fullName evidence="17">5' nucleotidase</fullName>
    </recommendedName>
</protein>
<dbReference type="PANTHER" id="PTHR12103:SF38">
    <property type="entry name" value="5'-NUCLEOTIDASE DOMAIN-CONTAINING PROTEIN 1"/>
    <property type="match status" value="1"/>
</dbReference>
<dbReference type="SUPFAM" id="SSF56784">
    <property type="entry name" value="HAD-like"/>
    <property type="match status" value="1"/>
</dbReference>
<evidence type="ECO:0000313" key="14">
    <source>
        <dbReference type="EMBL" id="CAF4362852.1"/>
    </source>
</evidence>
<dbReference type="PANTHER" id="PTHR12103">
    <property type="entry name" value="5'-NUCLEOTIDASE DOMAIN-CONTAINING"/>
    <property type="match status" value="1"/>
</dbReference>
<keyword evidence="3" id="KW-0378">Hydrolase</keyword>
<name>A0A816VIT2_9BILA</name>
<dbReference type="EMBL" id="CAJNRF010000024">
    <property type="protein sequence ID" value="CAF1929916.1"/>
    <property type="molecule type" value="Genomic_DNA"/>
</dbReference>
<dbReference type="EMBL" id="CAJNRE010014116">
    <property type="protein sequence ID" value="CAF2124928.1"/>
    <property type="molecule type" value="Genomic_DNA"/>
</dbReference>
<evidence type="ECO:0000313" key="16">
    <source>
        <dbReference type="Proteomes" id="UP000663866"/>
    </source>
</evidence>
<evidence type="ECO:0000313" key="8">
    <source>
        <dbReference type="EMBL" id="CAF2045456.1"/>
    </source>
</evidence>
<dbReference type="Proteomes" id="UP000681967">
    <property type="component" value="Unassembled WGS sequence"/>
</dbReference>
<dbReference type="InterPro" id="IPR036412">
    <property type="entry name" value="HAD-like_sf"/>
</dbReference>
<dbReference type="EMBL" id="CAJOBI010049083">
    <property type="protein sequence ID" value="CAF4362852.1"/>
    <property type="molecule type" value="Genomic_DNA"/>
</dbReference>
<dbReference type="EMBL" id="CAJOBF010006322">
    <property type="protein sequence ID" value="CAF4203174.1"/>
    <property type="molecule type" value="Genomic_DNA"/>
</dbReference>
<evidence type="ECO:0000256" key="3">
    <source>
        <dbReference type="ARBA" id="ARBA00022801"/>
    </source>
</evidence>
<dbReference type="Proteomes" id="UP000663824">
    <property type="component" value="Unassembled WGS sequence"/>
</dbReference>
<dbReference type="Proteomes" id="UP000676336">
    <property type="component" value="Unassembled WGS sequence"/>
</dbReference>
<dbReference type="EMBL" id="CAJOBG010001817">
    <property type="protein sequence ID" value="CAF3960844.1"/>
    <property type="molecule type" value="Genomic_DNA"/>
</dbReference>
<comment type="similarity">
    <text evidence="1">Belongs to the 5'(3')-deoxyribonucleotidase family.</text>
</comment>
<comment type="caution">
    <text evidence="9">The sequence shown here is derived from an EMBL/GenBank/DDBJ whole genome shotgun (WGS) entry which is preliminary data.</text>
</comment>
<sequence>MTSTSTSKTFSLSSCDWIGFDLDHTLIRYRLLELHALIYESLRQYVIDTYQYNSHLLKIPYDNDFGVKALIYDSLYGNLIQLDSNGLVHTALHGVNTRLSFENIKEIYPNALRDIEEDKTKRFLCIFTYFEHCVSYLIANIVDLIDKENLYEKCSNHKIDPEKKYNFFLIDLFSGFEYLFNDFQRGNYFSSIRENPNKFIYKRLDVRQWLEKLKNSDKKLFLATNSRFDYTNLLATYAFGDDWQNLFDLIIVDCKKPSFFNDLNKRSFHRFIDEHNILPVTIDEIIKDFNQNYIYTLGNSEDLQIIMSQISKQEPIVIYFGDHIKSDINSLKRYTNWLAGVIIEELEFDSPPTIVHATKHHLTNQSLAKDESYIRGNKSTYFSSFFSCPSDSIIFNDDDNGDDNINQTKLEQTEPDVALPSLSSYWYTYITKYAHLSLSCLSVLATQVDLDHQFQHDEKTKHFVLLSKK</sequence>
<dbReference type="Gene3D" id="3.40.50.1000">
    <property type="entry name" value="HAD superfamily/HAD-like"/>
    <property type="match status" value="1"/>
</dbReference>
<evidence type="ECO:0000313" key="11">
    <source>
        <dbReference type="EMBL" id="CAF3960844.1"/>
    </source>
</evidence>
<keyword evidence="16" id="KW-1185">Reference proteome</keyword>
<dbReference type="AlphaFoldDB" id="A0A816VIT2"/>
<dbReference type="GO" id="GO:0008253">
    <property type="term" value="F:5'-nucleotidase activity"/>
    <property type="evidence" value="ECO:0007669"/>
    <property type="project" value="TreeGrafter"/>
</dbReference>
<evidence type="ECO:0000256" key="2">
    <source>
        <dbReference type="ARBA" id="ARBA00022723"/>
    </source>
</evidence>
<evidence type="ECO:0000256" key="1">
    <source>
        <dbReference type="ARBA" id="ARBA00009589"/>
    </source>
</evidence>
<evidence type="ECO:0000313" key="7">
    <source>
        <dbReference type="EMBL" id="CAF1929916.1"/>
    </source>
</evidence>
<evidence type="ECO:0000313" key="5">
    <source>
        <dbReference type="EMBL" id="CAF1377082.1"/>
    </source>
</evidence>
<evidence type="ECO:0000313" key="15">
    <source>
        <dbReference type="Proteomes" id="UP000663824"/>
    </source>
</evidence>
<dbReference type="EMBL" id="CAJOBJ010025477">
    <property type="protein sequence ID" value="CAF4241413.1"/>
    <property type="molecule type" value="Genomic_DNA"/>
</dbReference>
<evidence type="ECO:0000256" key="4">
    <source>
        <dbReference type="ARBA" id="ARBA00022842"/>
    </source>
</evidence>
<evidence type="ECO:0000313" key="12">
    <source>
        <dbReference type="EMBL" id="CAF4203174.1"/>
    </source>
</evidence>
<dbReference type="NCBIfam" id="TIGR02244">
    <property type="entry name" value="HAD-IG-Ncltidse"/>
    <property type="match status" value="1"/>
</dbReference>
<dbReference type="GO" id="GO:0046872">
    <property type="term" value="F:metal ion binding"/>
    <property type="evidence" value="ECO:0007669"/>
    <property type="project" value="UniProtKB-KW"/>
</dbReference>
<dbReference type="Proteomes" id="UP000663856">
    <property type="component" value="Unassembled WGS sequence"/>
</dbReference>
<dbReference type="EMBL" id="CAJNOW010003282">
    <property type="protein sequence ID" value="CAF1377082.1"/>
    <property type="molecule type" value="Genomic_DNA"/>
</dbReference>
<evidence type="ECO:0000313" key="9">
    <source>
        <dbReference type="EMBL" id="CAF2124928.1"/>
    </source>
</evidence>
<keyword evidence="4" id="KW-0460">Magnesium</keyword>
<evidence type="ECO:0000313" key="13">
    <source>
        <dbReference type="EMBL" id="CAF4241413.1"/>
    </source>
</evidence>